<evidence type="ECO:0000313" key="9">
    <source>
        <dbReference type="Proteomes" id="UP000639772"/>
    </source>
</evidence>
<dbReference type="InterPro" id="IPR011598">
    <property type="entry name" value="bHLH_dom"/>
</dbReference>
<keyword evidence="6" id="KW-0539">Nucleus</keyword>
<dbReference type="Pfam" id="PF00010">
    <property type="entry name" value="HLH"/>
    <property type="match status" value="1"/>
</dbReference>
<gene>
    <name evidence="8" type="ORF">HPP92_003802</name>
</gene>
<dbReference type="Gene3D" id="4.10.280.10">
    <property type="entry name" value="Helix-loop-helix DNA-binding domain"/>
    <property type="match status" value="1"/>
</dbReference>
<dbReference type="CDD" id="cd11454">
    <property type="entry name" value="bHLH_AtIND_like"/>
    <property type="match status" value="1"/>
</dbReference>
<dbReference type="EMBL" id="JADCNM010000001">
    <property type="protein sequence ID" value="KAG0503730.1"/>
    <property type="molecule type" value="Genomic_DNA"/>
</dbReference>
<dbReference type="GO" id="GO:0005634">
    <property type="term" value="C:nucleus"/>
    <property type="evidence" value="ECO:0007669"/>
    <property type="project" value="UniProtKB-SubCell"/>
</dbReference>
<dbReference type="PANTHER" id="PTHR45914">
    <property type="entry name" value="TRANSCRIPTION FACTOR HEC3-RELATED"/>
    <property type="match status" value="1"/>
</dbReference>
<dbReference type="PANTHER" id="PTHR45914:SF12">
    <property type="entry name" value="TRANSCRIPTION FACTOR BHLH87"/>
    <property type="match status" value="1"/>
</dbReference>
<dbReference type="InterPro" id="IPR045843">
    <property type="entry name" value="IND-like"/>
</dbReference>
<accession>A0A835SB44</accession>
<dbReference type="PROSITE" id="PS50888">
    <property type="entry name" value="BHLH"/>
    <property type="match status" value="1"/>
</dbReference>
<organism evidence="8 9">
    <name type="scientific">Vanilla planifolia</name>
    <name type="common">Vanilla</name>
    <dbReference type="NCBI Taxonomy" id="51239"/>
    <lineage>
        <taxon>Eukaryota</taxon>
        <taxon>Viridiplantae</taxon>
        <taxon>Streptophyta</taxon>
        <taxon>Embryophyta</taxon>
        <taxon>Tracheophyta</taxon>
        <taxon>Spermatophyta</taxon>
        <taxon>Magnoliopsida</taxon>
        <taxon>Liliopsida</taxon>
        <taxon>Asparagales</taxon>
        <taxon>Orchidaceae</taxon>
        <taxon>Vanilloideae</taxon>
        <taxon>Vanilleae</taxon>
        <taxon>Vanilla</taxon>
    </lineage>
</organism>
<comment type="caution">
    <text evidence="8">The sequence shown here is derived from an EMBL/GenBank/DDBJ whole genome shotgun (WGS) entry which is preliminary data.</text>
</comment>
<dbReference type="SMART" id="SM00353">
    <property type="entry name" value="HLH"/>
    <property type="match status" value="1"/>
</dbReference>
<dbReference type="OrthoDB" id="774375at2759"/>
<comment type="subcellular location">
    <subcellularLocation>
        <location evidence="1">Nucleus</location>
    </subcellularLocation>
</comment>
<evidence type="ECO:0000256" key="3">
    <source>
        <dbReference type="ARBA" id="ARBA00023015"/>
    </source>
</evidence>
<evidence type="ECO:0000256" key="1">
    <source>
        <dbReference type="ARBA" id="ARBA00004123"/>
    </source>
</evidence>
<dbReference type="InterPro" id="IPR036638">
    <property type="entry name" value="HLH_DNA-bd_sf"/>
</dbReference>
<dbReference type="GO" id="GO:0003700">
    <property type="term" value="F:DNA-binding transcription factor activity"/>
    <property type="evidence" value="ECO:0007669"/>
    <property type="project" value="InterPro"/>
</dbReference>
<keyword evidence="4" id="KW-0238">DNA-binding</keyword>
<name>A0A835SB44_VANPL</name>
<sequence length="198" mass="21879">MDFDLLDFPAFGQPDWISILNDLHNPAASSLDLPPLPPVLQPPPPPSHLFHASMDEEESMAAMKEVVFCMAALRPVRIDPELVKARPRRNVRISKDPQSVAARQRRERVGERIRILQQLVPGGTKMDTASLLDEAARYVKFLKAQVQSMETAAVATAGNPAFGGSGCSAYQPAAGQRLFNPAETLREYFRDVNMENVV</sequence>
<evidence type="ECO:0000256" key="4">
    <source>
        <dbReference type="ARBA" id="ARBA00023125"/>
    </source>
</evidence>
<dbReference type="GO" id="GO:0046983">
    <property type="term" value="F:protein dimerization activity"/>
    <property type="evidence" value="ECO:0007669"/>
    <property type="project" value="InterPro"/>
</dbReference>
<evidence type="ECO:0000259" key="7">
    <source>
        <dbReference type="PROSITE" id="PS50888"/>
    </source>
</evidence>
<evidence type="ECO:0000313" key="8">
    <source>
        <dbReference type="EMBL" id="KAG0503730.1"/>
    </source>
</evidence>
<comment type="similarity">
    <text evidence="2">Belongs to the bHLH protein family.</text>
</comment>
<dbReference type="AlphaFoldDB" id="A0A835SB44"/>
<proteinExistence type="inferred from homology"/>
<dbReference type="FunFam" id="4.10.280.10:FF:000053">
    <property type="entry name" value="BHLH transcription factor"/>
    <property type="match status" value="1"/>
</dbReference>
<evidence type="ECO:0000256" key="6">
    <source>
        <dbReference type="ARBA" id="ARBA00023242"/>
    </source>
</evidence>
<evidence type="ECO:0000256" key="2">
    <source>
        <dbReference type="ARBA" id="ARBA00005510"/>
    </source>
</evidence>
<dbReference type="GO" id="GO:0003677">
    <property type="term" value="F:DNA binding"/>
    <property type="evidence" value="ECO:0007669"/>
    <property type="project" value="UniProtKB-KW"/>
</dbReference>
<dbReference type="SUPFAM" id="SSF47459">
    <property type="entry name" value="HLH, helix-loop-helix DNA-binding domain"/>
    <property type="match status" value="1"/>
</dbReference>
<feature type="domain" description="BHLH" evidence="7">
    <location>
        <begin position="93"/>
        <end position="142"/>
    </location>
</feature>
<keyword evidence="5" id="KW-0804">Transcription</keyword>
<keyword evidence="3" id="KW-0805">Transcription regulation</keyword>
<evidence type="ECO:0000256" key="5">
    <source>
        <dbReference type="ARBA" id="ARBA00023163"/>
    </source>
</evidence>
<dbReference type="Proteomes" id="UP000639772">
    <property type="component" value="Chromosome 1"/>
</dbReference>
<reference evidence="8 9" key="1">
    <citation type="journal article" date="2020" name="Nat. Food">
        <title>A phased Vanilla planifolia genome enables genetic improvement of flavour and production.</title>
        <authorList>
            <person name="Hasing T."/>
            <person name="Tang H."/>
            <person name="Brym M."/>
            <person name="Khazi F."/>
            <person name="Huang T."/>
            <person name="Chambers A.H."/>
        </authorList>
    </citation>
    <scope>NUCLEOTIDE SEQUENCE [LARGE SCALE GENOMIC DNA]</scope>
    <source>
        <tissue evidence="8">Leaf</tissue>
    </source>
</reference>
<protein>
    <recommendedName>
        <fullName evidence="7">BHLH domain-containing protein</fullName>
    </recommendedName>
</protein>